<feature type="transmembrane region" description="Helical" evidence="10">
    <location>
        <begin position="220"/>
        <end position="242"/>
    </location>
</feature>
<dbReference type="InterPro" id="IPR000425">
    <property type="entry name" value="MIP"/>
</dbReference>
<protein>
    <recommendedName>
        <fullName evidence="13">Aquaporin-like protein</fullName>
    </recommendedName>
</protein>
<dbReference type="Pfam" id="PF00230">
    <property type="entry name" value="MIP"/>
    <property type="match status" value="1"/>
</dbReference>
<evidence type="ECO:0000256" key="3">
    <source>
        <dbReference type="ARBA" id="ARBA00022692"/>
    </source>
</evidence>
<keyword evidence="2 8" id="KW-0813">Transport</keyword>
<dbReference type="Gene3D" id="1.20.1080.10">
    <property type="entry name" value="Glycerol uptake facilitator protein"/>
    <property type="match status" value="1"/>
</dbReference>
<name>A0ABR2YMZ6_9CHLO</name>
<evidence type="ECO:0000256" key="8">
    <source>
        <dbReference type="RuleBase" id="RU000477"/>
    </source>
</evidence>
<keyword evidence="4" id="KW-0677">Repeat</keyword>
<keyword evidence="12" id="KW-1185">Reference proteome</keyword>
<dbReference type="PANTHER" id="PTHR46739:SF3">
    <property type="entry name" value="AQUAPORIN SIP1-1"/>
    <property type="match status" value="1"/>
</dbReference>
<organism evidence="11 12">
    <name type="scientific">Coccomyxa subellipsoidea</name>
    <dbReference type="NCBI Taxonomy" id="248742"/>
    <lineage>
        <taxon>Eukaryota</taxon>
        <taxon>Viridiplantae</taxon>
        <taxon>Chlorophyta</taxon>
        <taxon>core chlorophytes</taxon>
        <taxon>Trebouxiophyceae</taxon>
        <taxon>Trebouxiophyceae incertae sedis</taxon>
        <taxon>Coccomyxaceae</taxon>
        <taxon>Coccomyxa</taxon>
    </lineage>
</organism>
<feature type="transmembrane region" description="Helical" evidence="10">
    <location>
        <begin position="21"/>
        <end position="41"/>
    </location>
</feature>
<reference evidence="11 12" key="1">
    <citation type="journal article" date="2024" name="Nat. Commun.">
        <title>Phylogenomics reveals the evolutionary origins of lichenization in chlorophyte algae.</title>
        <authorList>
            <person name="Puginier C."/>
            <person name="Libourel C."/>
            <person name="Otte J."/>
            <person name="Skaloud P."/>
            <person name="Haon M."/>
            <person name="Grisel S."/>
            <person name="Petersen M."/>
            <person name="Berrin J.G."/>
            <person name="Delaux P.M."/>
            <person name="Dal Grande F."/>
            <person name="Keller J."/>
        </authorList>
    </citation>
    <scope>NUCLEOTIDE SEQUENCE [LARGE SCALE GENOMIC DNA]</scope>
    <source>
        <strain evidence="11 12">SAG 216-7</strain>
    </source>
</reference>
<accession>A0ABR2YMZ6</accession>
<keyword evidence="6 10" id="KW-0472">Membrane</keyword>
<sequence>MATAAKKTPRPTLSKNSTSTIKSAFTDAVATAVFVFASSVFGEFSGILEKNGLPPIVAGLGVLIAALIALDTFNNVVLGEGVLNNPSNALAFAAAGKGSSLQAAIVRIGAQVAGGLIGAAAAINYIPKPWLGKLGELAEGVKPGVSLAAGAFCEFSLAVVLNLAILYSMSTKRKLVGTLTPLVITVVLVIAGSGFTGPSMNPAHALSWNYFLDGHSRMQHISVFWVAPLAGALAAGLFWNAATGPAAKPKKRKAAAKPSAKAAPKETKKAQ</sequence>
<comment type="subcellular location">
    <subcellularLocation>
        <location evidence="1">Membrane</location>
        <topology evidence="1">Multi-pass membrane protein</topology>
    </subcellularLocation>
</comment>
<evidence type="ECO:0000256" key="2">
    <source>
        <dbReference type="ARBA" id="ARBA00022448"/>
    </source>
</evidence>
<feature type="region of interest" description="Disordered" evidence="9">
    <location>
        <begin position="245"/>
        <end position="271"/>
    </location>
</feature>
<feature type="transmembrane region" description="Helical" evidence="10">
    <location>
        <begin position="104"/>
        <end position="126"/>
    </location>
</feature>
<keyword evidence="3 8" id="KW-0812">Transmembrane</keyword>
<evidence type="ECO:0000313" key="12">
    <source>
        <dbReference type="Proteomes" id="UP001491310"/>
    </source>
</evidence>
<evidence type="ECO:0000256" key="5">
    <source>
        <dbReference type="ARBA" id="ARBA00022989"/>
    </source>
</evidence>
<evidence type="ECO:0000256" key="1">
    <source>
        <dbReference type="ARBA" id="ARBA00004141"/>
    </source>
</evidence>
<evidence type="ECO:0000256" key="9">
    <source>
        <dbReference type="SAM" id="MobiDB-lite"/>
    </source>
</evidence>
<comment type="caution">
    <text evidence="11">The sequence shown here is derived from an EMBL/GenBank/DDBJ whole genome shotgun (WGS) entry which is preliminary data.</text>
</comment>
<dbReference type="EMBL" id="JALJOT010000008">
    <property type="protein sequence ID" value="KAK9908222.1"/>
    <property type="molecule type" value="Genomic_DNA"/>
</dbReference>
<evidence type="ECO:0000256" key="6">
    <source>
        <dbReference type="ARBA" id="ARBA00023136"/>
    </source>
</evidence>
<keyword evidence="5 10" id="KW-1133">Transmembrane helix</keyword>
<evidence type="ECO:0000256" key="4">
    <source>
        <dbReference type="ARBA" id="ARBA00022737"/>
    </source>
</evidence>
<evidence type="ECO:0008006" key="13">
    <source>
        <dbReference type="Google" id="ProtNLM"/>
    </source>
</evidence>
<evidence type="ECO:0000313" key="11">
    <source>
        <dbReference type="EMBL" id="KAK9908222.1"/>
    </source>
</evidence>
<dbReference type="PRINTS" id="PR00783">
    <property type="entry name" value="MINTRINSICP"/>
</dbReference>
<feature type="transmembrane region" description="Helical" evidence="10">
    <location>
        <begin position="179"/>
        <end position="200"/>
    </location>
</feature>
<proteinExistence type="inferred from homology"/>
<dbReference type="InterPro" id="IPR023271">
    <property type="entry name" value="Aquaporin-like"/>
</dbReference>
<evidence type="ECO:0000256" key="7">
    <source>
        <dbReference type="ARBA" id="ARBA00024030"/>
    </source>
</evidence>
<evidence type="ECO:0000256" key="10">
    <source>
        <dbReference type="SAM" id="Phobius"/>
    </source>
</evidence>
<dbReference type="PANTHER" id="PTHR46739">
    <property type="entry name" value="AQUAPORIN SIP1-1"/>
    <property type="match status" value="1"/>
</dbReference>
<feature type="transmembrane region" description="Helical" evidence="10">
    <location>
        <begin position="146"/>
        <end position="167"/>
    </location>
</feature>
<comment type="similarity">
    <text evidence="7">Belongs to the MIP/aquaporin (TC 1.A.8) family. SIP (TC 1.A.8.10) subfamily.</text>
</comment>
<gene>
    <name evidence="11" type="ORF">WJX75_004463</name>
</gene>
<dbReference type="Proteomes" id="UP001491310">
    <property type="component" value="Unassembled WGS sequence"/>
</dbReference>
<feature type="transmembrane region" description="Helical" evidence="10">
    <location>
        <begin position="53"/>
        <end position="70"/>
    </location>
</feature>
<dbReference type="InterPro" id="IPR044222">
    <property type="entry name" value="SIP1-1/2-like"/>
</dbReference>
<dbReference type="SUPFAM" id="SSF81338">
    <property type="entry name" value="Aquaporin-like"/>
    <property type="match status" value="1"/>
</dbReference>